<protein>
    <submittedName>
        <fullName evidence="3">Uncharacterized protein</fullName>
    </submittedName>
</protein>
<name>A0A8C6W3C5_NANGA</name>
<dbReference type="OMA" id="YLAECCA"/>
<dbReference type="Ensembl" id="ENSNGAT00000007083.1">
    <property type="protein sequence ID" value="ENSNGAP00000004415.1"/>
    <property type="gene ID" value="ENSNGAG00000005788.1"/>
</dbReference>
<sequence>MNSSSTTINEEPDALSVVNQLRDLAADPLNRRAIVQDQGCLPALLALQYLAEYRANRGKMKGELGMMLSLQKTTPPGETKLLRVC</sequence>
<accession>A0A8C6W3C5</accession>
<organism evidence="3 4">
    <name type="scientific">Nannospalax galili</name>
    <name type="common">Northern Israeli blind subterranean mole rat</name>
    <name type="synonym">Spalax galili</name>
    <dbReference type="NCBI Taxonomy" id="1026970"/>
    <lineage>
        <taxon>Eukaryota</taxon>
        <taxon>Metazoa</taxon>
        <taxon>Chordata</taxon>
        <taxon>Craniata</taxon>
        <taxon>Vertebrata</taxon>
        <taxon>Euteleostomi</taxon>
        <taxon>Mammalia</taxon>
        <taxon>Eutheria</taxon>
        <taxon>Euarchontoglires</taxon>
        <taxon>Glires</taxon>
        <taxon>Rodentia</taxon>
        <taxon>Myomorpha</taxon>
        <taxon>Muroidea</taxon>
        <taxon>Spalacidae</taxon>
        <taxon>Spalacinae</taxon>
        <taxon>Nannospalax</taxon>
    </lineage>
</organism>
<keyword evidence="4" id="KW-1185">Reference proteome</keyword>
<reference evidence="3" key="2">
    <citation type="submission" date="2025-09" db="UniProtKB">
        <authorList>
            <consortium name="Ensembl"/>
        </authorList>
    </citation>
    <scope>IDENTIFICATION</scope>
</reference>
<dbReference type="Proteomes" id="UP000694381">
    <property type="component" value="Unassembled WGS sequence"/>
</dbReference>
<dbReference type="PANTHER" id="PTHR46840:SF1">
    <property type="entry name" value="ARMADILLO REPEAT-CONTAINING PROTEIN 1"/>
    <property type="match status" value="1"/>
</dbReference>
<proteinExistence type="predicted"/>
<evidence type="ECO:0000313" key="3">
    <source>
        <dbReference type="Ensembl" id="ENSNGAP00000004415.1"/>
    </source>
</evidence>
<dbReference type="PANTHER" id="PTHR46840">
    <property type="entry name" value="ARMADILLO REPEAT-CONTAINING PROTEIN 1"/>
    <property type="match status" value="1"/>
</dbReference>
<dbReference type="AlphaFoldDB" id="A0A8C6W3C5"/>
<evidence type="ECO:0000256" key="1">
    <source>
        <dbReference type="ARBA" id="ARBA00004370"/>
    </source>
</evidence>
<keyword evidence="2" id="KW-0472">Membrane</keyword>
<evidence type="ECO:0000256" key="2">
    <source>
        <dbReference type="ARBA" id="ARBA00023136"/>
    </source>
</evidence>
<evidence type="ECO:0000313" key="4">
    <source>
        <dbReference type="Proteomes" id="UP000694381"/>
    </source>
</evidence>
<comment type="subcellular location">
    <subcellularLocation>
        <location evidence="1">Membrane</location>
    </subcellularLocation>
</comment>
<reference evidence="3" key="1">
    <citation type="submission" date="2025-08" db="UniProtKB">
        <authorList>
            <consortium name="Ensembl"/>
        </authorList>
    </citation>
    <scope>IDENTIFICATION</scope>
</reference>
<dbReference type="GO" id="GO:0016020">
    <property type="term" value="C:membrane"/>
    <property type="evidence" value="ECO:0007669"/>
    <property type="project" value="UniProtKB-SubCell"/>
</dbReference>
<dbReference type="GeneTree" id="ENSGT00940000168359"/>
<dbReference type="InterPro" id="IPR016617">
    <property type="entry name" value="ARMC1"/>
</dbReference>